<dbReference type="GO" id="GO:0005737">
    <property type="term" value="C:cytoplasm"/>
    <property type="evidence" value="ECO:0007669"/>
    <property type="project" value="UniProtKB-SubCell"/>
</dbReference>
<dbReference type="PRINTS" id="PR02086">
    <property type="entry name" value="PUTNUCHARBI1"/>
</dbReference>
<dbReference type="InterPro" id="IPR026103">
    <property type="entry name" value="HARBI1_animal"/>
</dbReference>
<evidence type="ECO:0000259" key="14">
    <source>
        <dbReference type="Pfam" id="PF13359"/>
    </source>
</evidence>
<keyword evidence="16" id="KW-1185">Reference proteome</keyword>
<keyword evidence="9" id="KW-0378">Hydrolase</keyword>
<sequence>MAALIAAFYFGGGLYRERVFQDPLDLLHVSDEHLLRYYRFPRLEIIALINELDPHLQRATARSRPIPTSTQVLVALRFFASGSFQSTIGDAHGITQSSVSKILDDIIYILVRKAKRAINMPTENRHITRNMQEFAAVANFPRIIGAIDGTHIAIKRPEKDEHVFVNRKQFHSLNLKVVCDAKWRIISYNVRYPGASHDAFVWNNSALRRRFLNGDFGEGLLIGDSGYPLEPFMMVPFQNPATNAQEQFNRSHKKTRVLVEQCFGILKNRFRCLHKSGGELQYNPIKCARIAVCCFLLHNLCIRRNIPNPEFEEAQEDDNNDDPEDGGAVDGGAVNGNTVRDEIVRLFFFK</sequence>
<dbReference type="GO" id="GO:0004518">
    <property type="term" value="F:nuclease activity"/>
    <property type="evidence" value="ECO:0007669"/>
    <property type="project" value="UniProtKB-KW"/>
</dbReference>
<organism evidence="15 16">
    <name type="scientific">Meganyctiphanes norvegica</name>
    <name type="common">Northern krill</name>
    <name type="synonym">Thysanopoda norvegica</name>
    <dbReference type="NCBI Taxonomy" id="48144"/>
    <lineage>
        <taxon>Eukaryota</taxon>
        <taxon>Metazoa</taxon>
        <taxon>Ecdysozoa</taxon>
        <taxon>Arthropoda</taxon>
        <taxon>Crustacea</taxon>
        <taxon>Multicrustacea</taxon>
        <taxon>Malacostraca</taxon>
        <taxon>Eumalacostraca</taxon>
        <taxon>Eucarida</taxon>
        <taxon>Euphausiacea</taxon>
        <taxon>Euphausiidae</taxon>
        <taxon>Meganyctiphanes</taxon>
    </lineage>
</organism>
<reference evidence="15 16" key="1">
    <citation type="submission" date="2024-05" db="EMBL/GenBank/DDBJ databases">
        <authorList>
            <person name="Wallberg A."/>
        </authorList>
    </citation>
    <scope>NUCLEOTIDE SEQUENCE [LARGE SCALE GENOMIC DNA]</scope>
</reference>
<feature type="compositionally biased region" description="Acidic residues" evidence="13">
    <location>
        <begin position="312"/>
        <end position="327"/>
    </location>
</feature>
<keyword evidence="6" id="KW-0963">Cytoplasm</keyword>
<comment type="cofactor">
    <cofactor evidence="1">
        <name>a divalent metal cation</name>
        <dbReference type="ChEBI" id="CHEBI:60240"/>
    </cofactor>
</comment>
<dbReference type="Proteomes" id="UP001497623">
    <property type="component" value="Unassembled WGS sequence"/>
</dbReference>
<evidence type="ECO:0000256" key="5">
    <source>
        <dbReference type="ARBA" id="ARBA00015519"/>
    </source>
</evidence>
<dbReference type="InterPro" id="IPR045249">
    <property type="entry name" value="HARBI1-like"/>
</dbReference>
<dbReference type="GO" id="GO:0005634">
    <property type="term" value="C:nucleus"/>
    <property type="evidence" value="ECO:0007669"/>
    <property type="project" value="UniProtKB-SubCell"/>
</dbReference>
<gene>
    <name evidence="15" type="ORF">MNOR_LOCUS15737</name>
</gene>
<comment type="similarity">
    <text evidence="4">Belongs to the HARBI1 family.</text>
</comment>
<protein>
    <recommendedName>
        <fullName evidence="5">Putative nuclease HARBI1</fullName>
    </recommendedName>
    <alternativeName>
        <fullName evidence="11">Harbinger transposase-derived nuclease</fullName>
    </alternativeName>
</protein>
<evidence type="ECO:0000313" key="15">
    <source>
        <dbReference type="EMBL" id="CAL4096380.1"/>
    </source>
</evidence>
<feature type="domain" description="DDE Tnp4" evidence="14">
    <location>
        <begin position="147"/>
        <end position="299"/>
    </location>
</feature>
<dbReference type="EMBL" id="CAXKWB010009986">
    <property type="protein sequence ID" value="CAL4096380.1"/>
    <property type="molecule type" value="Genomic_DNA"/>
</dbReference>
<evidence type="ECO:0000256" key="3">
    <source>
        <dbReference type="ARBA" id="ARBA00004496"/>
    </source>
</evidence>
<dbReference type="AlphaFoldDB" id="A0AAV2QQS9"/>
<feature type="region of interest" description="Disordered" evidence="13">
    <location>
        <begin position="312"/>
        <end position="334"/>
    </location>
</feature>
<evidence type="ECO:0000256" key="6">
    <source>
        <dbReference type="ARBA" id="ARBA00022490"/>
    </source>
</evidence>
<accession>A0AAV2QQS9</accession>
<keyword evidence="7" id="KW-0540">Nuclease</keyword>
<evidence type="ECO:0000256" key="7">
    <source>
        <dbReference type="ARBA" id="ARBA00022722"/>
    </source>
</evidence>
<evidence type="ECO:0000313" key="16">
    <source>
        <dbReference type="Proteomes" id="UP001497623"/>
    </source>
</evidence>
<proteinExistence type="inferred from homology"/>
<comment type="function">
    <text evidence="12">Transposase-derived protein that may have nuclease activity. Does not have transposase activity.</text>
</comment>
<evidence type="ECO:0000256" key="4">
    <source>
        <dbReference type="ARBA" id="ARBA00006958"/>
    </source>
</evidence>
<dbReference type="PANTHER" id="PTHR22930">
    <property type="match status" value="1"/>
</dbReference>
<dbReference type="PANTHER" id="PTHR22930:SF267">
    <property type="entry name" value="NUCLEASE HARBI1-RELATED"/>
    <property type="match status" value="1"/>
</dbReference>
<dbReference type="InterPro" id="IPR027806">
    <property type="entry name" value="HARBI1_dom"/>
</dbReference>
<comment type="subcellular location">
    <subcellularLocation>
        <location evidence="3">Cytoplasm</location>
    </subcellularLocation>
    <subcellularLocation>
        <location evidence="2">Nucleus</location>
    </subcellularLocation>
</comment>
<dbReference type="GO" id="GO:0046872">
    <property type="term" value="F:metal ion binding"/>
    <property type="evidence" value="ECO:0007669"/>
    <property type="project" value="UniProtKB-KW"/>
</dbReference>
<evidence type="ECO:0000256" key="1">
    <source>
        <dbReference type="ARBA" id="ARBA00001968"/>
    </source>
</evidence>
<keyword evidence="8" id="KW-0479">Metal-binding</keyword>
<dbReference type="GO" id="GO:0016787">
    <property type="term" value="F:hydrolase activity"/>
    <property type="evidence" value="ECO:0007669"/>
    <property type="project" value="UniProtKB-KW"/>
</dbReference>
<comment type="caution">
    <text evidence="15">The sequence shown here is derived from an EMBL/GenBank/DDBJ whole genome shotgun (WGS) entry which is preliminary data.</text>
</comment>
<evidence type="ECO:0000256" key="11">
    <source>
        <dbReference type="ARBA" id="ARBA00030126"/>
    </source>
</evidence>
<feature type="non-terminal residue" evidence="15">
    <location>
        <position position="350"/>
    </location>
</feature>
<evidence type="ECO:0000256" key="12">
    <source>
        <dbReference type="ARBA" id="ARBA00045850"/>
    </source>
</evidence>
<evidence type="ECO:0000256" key="2">
    <source>
        <dbReference type="ARBA" id="ARBA00004123"/>
    </source>
</evidence>
<keyword evidence="10" id="KW-0539">Nucleus</keyword>
<name>A0AAV2QQS9_MEGNR</name>
<evidence type="ECO:0000256" key="10">
    <source>
        <dbReference type="ARBA" id="ARBA00023242"/>
    </source>
</evidence>
<dbReference type="Pfam" id="PF13359">
    <property type="entry name" value="DDE_Tnp_4"/>
    <property type="match status" value="1"/>
</dbReference>
<evidence type="ECO:0000256" key="8">
    <source>
        <dbReference type="ARBA" id="ARBA00022723"/>
    </source>
</evidence>
<evidence type="ECO:0000256" key="9">
    <source>
        <dbReference type="ARBA" id="ARBA00022801"/>
    </source>
</evidence>
<evidence type="ECO:0000256" key="13">
    <source>
        <dbReference type="SAM" id="MobiDB-lite"/>
    </source>
</evidence>